<organism evidence="15 16">
    <name type="scientific">Musicola paradisiaca (strain Ech703)</name>
    <name type="common">Dickeya paradisiaca</name>
    <name type="synonym">Dickeya dadantii</name>
    <dbReference type="NCBI Taxonomy" id="579405"/>
    <lineage>
        <taxon>Bacteria</taxon>
        <taxon>Pseudomonadati</taxon>
        <taxon>Pseudomonadota</taxon>
        <taxon>Gammaproteobacteria</taxon>
        <taxon>Enterobacterales</taxon>
        <taxon>Pectobacteriaceae</taxon>
        <taxon>Musicola</taxon>
    </lineage>
</organism>
<evidence type="ECO:0000256" key="4">
    <source>
        <dbReference type="ARBA" id="ARBA00012773"/>
    </source>
</evidence>
<evidence type="ECO:0000256" key="13">
    <source>
        <dbReference type="ARBA" id="ARBA00030899"/>
    </source>
</evidence>
<dbReference type="RefSeq" id="WP_015854295.1">
    <property type="nucleotide sequence ID" value="NC_012880.1"/>
</dbReference>
<dbReference type="KEGG" id="dda:Dd703_2612"/>
<comment type="catalytic activity">
    <reaction evidence="14">
        <text>N2 + 8 reduced [2Fe-2S]-[ferredoxin] + 16 ATP + 16 H2O = H2 + 8 oxidized [2Fe-2S]-[ferredoxin] + 2 NH4(+) + 16 ADP + 16 phosphate + 6 H(+)</text>
        <dbReference type="Rhea" id="RHEA:21448"/>
        <dbReference type="Rhea" id="RHEA-COMP:10000"/>
        <dbReference type="Rhea" id="RHEA-COMP:10001"/>
        <dbReference type="ChEBI" id="CHEBI:15377"/>
        <dbReference type="ChEBI" id="CHEBI:15378"/>
        <dbReference type="ChEBI" id="CHEBI:17997"/>
        <dbReference type="ChEBI" id="CHEBI:18276"/>
        <dbReference type="ChEBI" id="CHEBI:28938"/>
        <dbReference type="ChEBI" id="CHEBI:30616"/>
        <dbReference type="ChEBI" id="CHEBI:33737"/>
        <dbReference type="ChEBI" id="CHEBI:33738"/>
        <dbReference type="ChEBI" id="CHEBI:43474"/>
        <dbReference type="ChEBI" id="CHEBI:456216"/>
        <dbReference type="EC" id="1.18.6.1"/>
    </reaction>
</comment>
<keyword evidence="6" id="KW-0479">Metal-binding</keyword>
<evidence type="ECO:0000313" key="16">
    <source>
        <dbReference type="Proteomes" id="UP000002734"/>
    </source>
</evidence>
<dbReference type="NCBIfam" id="TIGR02929">
    <property type="entry name" value="anfG_nitrog"/>
    <property type="match status" value="1"/>
</dbReference>
<evidence type="ECO:0000256" key="10">
    <source>
        <dbReference type="ARBA" id="ARBA00023004"/>
    </source>
</evidence>
<comment type="function">
    <text evidence="2">The key enzymatic reactions in nitrogen fixation are catalyzed by the nitrogenase complex, which has 2 components: the iron protein (component 2) and a component 1 which is either a molybdenum-iron protein, a vanadium-iron, or an iron-iron protein.</text>
</comment>
<keyword evidence="11" id="KW-0411">Iron-sulfur</keyword>
<evidence type="ECO:0000313" key="15">
    <source>
        <dbReference type="EMBL" id="ACS86389.1"/>
    </source>
</evidence>
<dbReference type="HOGENOM" id="CLU_148675_0_0_6"/>
<proteinExistence type="predicted"/>
<dbReference type="InterPro" id="IPR004349">
    <property type="entry name" value="V/Nase_d_su"/>
</dbReference>
<evidence type="ECO:0000256" key="8">
    <source>
        <dbReference type="ARBA" id="ARBA00022840"/>
    </source>
</evidence>
<evidence type="ECO:0000256" key="11">
    <source>
        <dbReference type="ARBA" id="ARBA00023014"/>
    </source>
</evidence>
<evidence type="ECO:0000256" key="6">
    <source>
        <dbReference type="ARBA" id="ARBA00022723"/>
    </source>
</evidence>
<comment type="subunit">
    <text evidence="3">Hexamer of two alpha, two beta, and two delta chains.</text>
</comment>
<accession>C6C9W7</accession>
<evidence type="ECO:0000256" key="9">
    <source>
        <dbReference type="ARBA" id="ARBA00023002"/>
    </source>
</evidence>
<dbReference type="eggNOG" id="ENOG5031CI6">
    <property type="taxonomic scope" value="Bacteria"/>
</dbReference>
<evidence type="ECO:0000256" key="12">
    <source>
        <dbReference type="ARBA" id="ARBA00023231"/>
    </source>
</evidence>
<protein>
    <recommendedName>
        <fullName evidence="5">Nitrogenase iron-iron protein delta chain</fullName>
        <ecNumber evidence="4">1.18.6.1</ecNumber>
    </recommendedName>
    <alternativeName>
        <fullName evidence="13">Nitrogenase component I</fullName>
    </alternativeName>
</protein>
<dbReference type="InterPro" id="IPR014278">
    <property type="entry name" value="Nase_Fe-Fe_dsu"/>
</dbReference>
<evidence type="ECO:0000256" key="5">
    <source>
        <dbReference type="ARBA" id="ARBA00015525"/>
    </source>
</evidence>
<evidence type="ECO:0000256" key="7">
    <source>
        <dbReference type="ARBA" id="ARBA00022741"/>
    </source>
</evidence>
<keyword evidence="8" id="KW-0067">ATP-binding</keyword>
<keyword evidence="12" id="KW-0535">Nitrogen fixation</keyword>
<dbReference type="Pfam" id="PF03139">
    <property type="entry name" value="AnfG_VnfG"/>
    <property type="match status" value="1"/>
</dbReference>
<name>C6C9W7_MUSP7</name>
<gene>
    <name evidence="15" type="ordered locus">Dd703_2612</name>
</gene>
<keyword evidence="9 15" id="KW-0560">Oxidoreductase</keyword>
<dbReference type="Proteomes" id="UP000002734">
    <property type="component" value="Chromosome"/>
</dbReference>
<evidence type="ECO:0000256" key="1">
    <source>
        <dbReference type="ARBA" id="ARBA00001915"/>
    </source>
</evidence>
<evidence type="ECO:0000256" key="3">
    <source>
        <dbReference type="ARBA" id="ARBA00011515"/>
    </source>
</evidence>
<comment type="cofactor">
    <cofactor evidence="1">
        <name>iron-sulfur cluster</name>
        <dbReference type="ChEBI" id="CHEBI:30408"/>
    </cofactor>
</comment>
<dbReference type="GO" id="GO:0051536">
    <property type="term" value="F:iron-sulfur cluster binding"/>
    <property type="evidence" value="ECO:0007669"/>
    <property type="project" value="UniProtKB-KW"/>
</dbReference>
<dbReference type="GO" id="GO:0016163">
    <property type="term" value="F:nitrogenase activity"/>
    <property type="evidence" value="ECO:0007669"/>
    <property type="project" value="UniProtKB-EC"/>
</dbReference>
<dbReference type="GO" id="GO:0005506">
    <property type="term" value="F:iron ion binding"/>
    <property type="evidence" value="ECO:0007669"/>
    <property type="project" value="InterPro"/>
</dbReference>
<dbReference type="EMBL" id="CP001654">
    <property type="protein sequence ID" value="ACS86389.1"/>
    <property type="molecule type" value="Genomic_DNA"/>
</dbReference>
<evidence type="ECO:0000256" key="2">
    <source>
        <dbReference type="ARBA" id="ARBA00004064"/>
    </source>
</evidence>
<keyword evidence="10" id="KW-0408">Iron</keyword>
<keyword evidence="16" id="KW-1185">Reference proteome</keyword>
<dbReference type="STRING" id="579405.Dd703_2612"/>
<evidence type="ECO:0000256" key="14">
    <source>
        <dbReference type="ARBA" id="ARBA00047967"/>
    </source>
</evidence>
<keyword evidence="7" id="KW-0547">Nucleotide-binding</keyword>
<dbReference type="GO" id="GO:0005524">
    <property type="term" value="F:ATP binding"/>
    <property type="evidence" value="ECO:0007669"/>
    <property type="project" value="UniProtKB-KW"/>
</dbReference>
<dbReference type="AlphaFoldDB" id="C6C9W7"/>
<dbReference type="EC" id="1.18.6.1" evidence="4"/>
<reference evidence="15" key="1">
    <citation type="submission" date="2009-06" db="EMBL/GenBank/DDBJ databases">
        <title>Complete sequence of Dickeya dadantii Ech703.</title>
        <authorList>
            <consortium name="US DOE Joint Genome Institute"/>
            <person name="Lucas S."/>
            <person name="Copeland A."/>
            <person name="Lapidus A."/>
            <person name="Glavina del Rio T."/>
            <person name="Dalin E."/>
            <person name="Tice H."/>
            <person name="Bruce D."/>
            <person name="Goodwin L."/>
            <person name="Pitluck S."/>
            <person name="Chertkov O."/>
            <person name="Brettin T."/>
            <person name="Detter J.C."/>
            <person name="Han C."/>
            <person name="Larimer F."/>
            <person name="Land M."/>
            <person name="Hauser L."/>
            <person name="Kyrpides N."/>
            <person name="Mikhailova N."/>
            <person name="Balakrishnan V."/>
            <person name="Glasner J."/>
            <person name="Perna N.T."/>
        </authorList>
    </citation>
    <scope>NUCLEOTIDE SEQUENCE [LARGE SCALE GENOMIC DNA]</scope>
    <source>
        <strain evidence="15">Ech703</strain>
    </source>
</reference>
<sequence>MTQHPMAQEAISQAQQVELMVDYIMKHCLWQFHSRSWDREKQNAGVLGKTQQLLCDEPVELATPADRCYWVDAVVLAEAYRARFDWLGAMSKDAIATLMAALHQRLDHLTITGSLNAELTDQRY</sequence>